<keyword evidence="9" id="KW-1185">Reference proteome</keyword>
<feature type="domain" description="Histidine kinase" evidence="6">
    <location>
        <begin position="268"/>
        <end position="479"/>
    </location>
</feature>
<evidence type="ECO:0000256" key="1">
    <source>
        <dbReference type="ARBA" id="ARBA00000085"/>
    </source>
</evidence>
<dbReference type="AlphaFoldDB" id="A0A7H0GVP2"/>
<evidence type="ECO:0000256" key="4">
    <source>
        <dbReference type="ARBA" id="ARBA00022679"/>
    </source>
</evidence>
<dbReference type="InterPro" id="IPR036097">
    <property type="entry name" value="HisK_dim/P_sf"/>
</dbReference>
<evidence type="ECO:0000256" key="3">
    <source>
        <dbReference type="ARBA" id="ARBA00022553"/>
    </source>
</evidence>
<dbReference type="Pfam" id="PF02518">
    <property type="entry name" value="HATPase_c"/>
    <property type="match status" value="1"/>
</dbReference>
<dbReference type="InterPro" id="IPR005467">
    <property type="entry name" value="His_kinase_dom"/>
</dbReference>
<dbReference type="InterPro" id="IPR013656">
    <property type="entry name" value="PAS_4"/>
</dbReference>
<evidence type="ECO:0000313" key="8">
    <source>
        <dbReference type="EMBL" id="QNP52358.1"/>
    </source>
</evidence>
<reference evidence="8 9" key="1">
    <citation type="submission" date="2020-08" db="EMBL/GenBank/DDBJ databases">
        <title>Genome sequence of Hymenobacter qilianensis JCM 19763T.</title>
        <authorList>
            <person name="Hyun D.-W."/>
            <person name="Bae J.-W."/>
        </authorList>
    </citation>
    <scope>NUCLEOTIDE SEQUENCE [LARGE SCALE GENOMIC DNA]</scope>
    <source>
        <strain evidence="8 9">JCM 19763</strain>
    </source>
</reference>
<dbReference type="CDD" id="cd00082">
    <property type="entry name" value="HisKA"/>
    <property type="match status" value="1"/>
</dbReference>
<dbReference type="Pfam" id="PF00512">
    <property type="entry name" value="HisKA"/>
    <property type="match status" value="1"/>
</dbReference>
<evidence type="ECO:0000313" key="9">
    <source>
        <dbReference type="Proteomes" id="UP000516093"/>
    </source>
</evidence>
<dbReference type="Gene3D" id="3.30.450.20">
    <property type="entry name" value="PAS domain"/>
    <property type="match status" value="2"/>
</dbReference>
<dbReference type="Proteomes" id="UP000516093">
    <property type="component" value="Chromosome"/>
</dbReference>
<organism evidence="8 9">
    <name type="scientific">Hymenobacter qilianensis</name>
    <dbReference type="NCBI Taxonomy" id="1385715"/>
    <lineage>
        <taxon>Bacteria</taxon>
        <taxon>Pseudomonadati</taxon>
        <taxon>Bacteroidota</taxon>
        <taxon>Cytophagia</taxon>
        <taxon>Cytophagales</taxon>
        <taxon>Hymenobacteraceae</taxon>
        <taxon>Hymenobacter</taxon>
    </lineage>
</organism>
<dbReference type="Pfam" id="PF08448">
    <property type="entry name" value="PAS_4"/>
    <property type="match status" value="2"/>
</dbReference>
<dbReference type="GO" id="GO:0000155">
    <property type="term" value="F:phosphorelay sensor kinase activity"/>
    <property type="evidence" value="ECO:0007669"/>
    <property type="project" value="InterPro"/>
</dbReference>
<dbReference type="InterPro" id="IPR035965">
    <property type="entry name" value="PAS-like_dom_sf"/>
</dbReference>
<accession>A0A7H0GVP2</accession>
<gene>
    <name evidence="8" type="ORF">H9L05_00685</name>
</gene>
<evidence type="ECO:0000256" key="2">
    <source>
        <dbReference type="ARBA" id="ARBA00012438"/>
    </source>
</evidence>
<dbReference type="KEGG" id="hqi:H9L05_00685"/>
<dbReference type="SUPFAM" id="SSF55785">
    <property type="entry name" value="PYP-like sensor domain (PAS domain)"/>
    <property type="match status" value="2"/>
</dbReference>
<name>A0A7H0GVP2_9BACT</name>
<protein>
    <recommendedName>
        <fullName evidence="2">histidine kinase</fullName>
        <ecNumber evidence="2">2.7.13.3</ecNumber>
    </recommendedName>
</protein>
<evidence type="ECO:0000256" key="5">
    <source>
        <dbReference type="ARBA" id="ARBA00022777"/>
    </source>
</evidence>
<dbReference type="PRINTS" id="PR00344">
    <property type="entry name" value="BCTRLSENSOR"/>
</dbReference>
<dbReference type="CDD" id="cd00130">
    <property type="entry name" value="PAS"/>
    <property type="match status" value="2"/>
</dbReference>
<sequence>MSESAQFVNSEQRFRSLFENNLDIILFQDRNGVILDVNEPFLQLLHLSRADVLGRDISDFLPPELIAVFREKLLQAFQGTRVQFDVAVQFIGAEPKVLNISKVPLLVDGVVSGVHMVARDITDLTASHQLIEQQAKKLNTIFESVTDAVFLLDREWRLTFLNSEVERLLQVDRQHVLGRNLWTLFPDEVGGEFYHQYHQAFSMGRAVHFEAYYATLRLWLEVKAFPSEEGLSVYFSDVTLRHEAQASQEKLAQDLHRQNQDLQQFTYIVSHNLRGPLANAMGLSQLLTTPDPDQATLLNHLQTSLVQLDVVLQDMNTILTVRDKQDVADLPAPVRLTDVLDLVLKEMNEPLQKAGGQIVRDFPEALHAHGNRAYIYSIFLNLLSNSIKYRSQQRALLITITGSPHPEGGAQLTFADNGSGFDQEKAGAEVFKLYKRFHTSPSGRGMGLYLVKAHIESMGGTIAVKSEVEVGTQFFLYLP</sequence>
<proteinExistence type="predicted"/>
<dbReference type="InterPro" id="IPR052162">
    <property type="entry name" value="Sensor_kinase/Photoreceptor"/>
</dbReference>
<dbReference type="Gene3D" id="1.10.287.130">
    <property type="match status" value="1"/>
</dbReference>
<dbReference type="InterPro" id="IPR036890">
    <property type="entry name" value="HATPase_C_sf"/>
</dbReference>
<comment type="catalytic activity">
    <reaction evidence="1">
        <text>ATP + protein L-histidine = ADP + protein N-phospho-L-histidine.</text>
        <dbReference type="EC" id="2.7.13.3"/>
    </reaction>
</comment>
<dbReference type="SMART" id="SM00091">
    <property type="entry name" value="PAS"/>
    <property type="match status" value="2"/>
</dbReference>
<dbReference type="InterPro" id="IPR003594">
    <property type="entry name" value="HATPase_dom"/>
</dbReference>
<keyword evidence="3" id="KW-0597">Phosphoprotein</keyword>
<dbReference type="InterPro" id="IPR004358">
    <property type="entry name" value="Sig_transdc_His_kin-like_C"/>
</dbReference>
<evidence type="ECO:0000259" key="6">
    <source>
        <dbReference type="PROSITE" id="PS50109"/>
    </source>
</evidence>
<dbReference type="NCBIfam" id="TIGR00229">
    <property type="entry name" value="sensory_box"/>
    <property type="match status" value="2"/>
</dbReference>
<keyword evidence="5 8" id="KW-0418">Kinase</keyword>
<dbReference type="SMART" id="SM00387">
    <property type="entry name" value="HATPase_c"/>
    <property type="match status" value="1"/>
</dbReference>
<feature type="domain" description="PAS" evidence="7">
    <location>
        <begin position="10"/>
        <end position="80"/>
    </location>
</feature>
<dbReference type="SUPFAM" id="SSF55874">
    <property type="entry name" value="ATPase domain of HSP90 chaperone/DNA topoisomerase II/histidine kinase"/>
    <property type="match status" value="1"/>
</dbReference>
<keyword evidence="4" id="KW-0808">Transferase</keyword>
<dbReference type="SUPFAM" id="SSF47384">
    <property type="entry name" value="Homodimeric domain of signal transducing histidine kinase"/>
    <property type="match status" value="1"/>
</dbReference>
<dbReference type="EC" id="2.7.13.3" evidence="2"/>
<dbReference type="RefSeq" id="WP_187732615.1">
    <property type="nucleotide sequence ID" value="NZ_BMFN01000002.1"/>
</dbReference>
<dbReference type="InterPro" id="IPR000014">
    <property type="entry name" value="PAS"/>
</dbReference>
<dbReference type="PANTHER" id="PTHR43304">
    <property type="entry name" value="PHYTOCHROME-LIKE PROTEIN CPH1"/>
    <property type="match status" value="1"/>
</dbReference>
<dbReference type="PROSITE" id="PS50109">
    <property type="entry name" value="HIS_KIN"/>
    <property type="match status" value="1"/>
</dbReference>
<feature type="domain" description="PAS" evidence="7">
    <location>
        <begin position="134"/>
        <end position="204"/>
    </location>
</feature>
<dbReference type="EMBL" id="CP060784">
    <property type="protein sequence ID" value="QNP52358.1"/>
    <property type="molecule type" value="Genomic_DNA"/>
</dbReference>
<dbReference type="PROSITE" id="PS50112">
    <property type="entry name" value="PAS"/>
    <property type="match status" value="2"/>
</dbReference>
<dbReference type="InterPro" id="IPR003661">
    <property type="entry name" value="HisK_dim/P_dom"/>
</dbReference>
<evidence type="ECO:0000259" key="7">
    <source>
        <dbReference type="PROSITE" id="PS50112"/>
    </source>
</evidence>
<dbReference type="PANTHER" id="PTHR43304:SF1">
    <property type="entry name" value="PAC DOMAIN-CONTAINING PROTEIN"/>
    <property type="match status" value="1"/>
</dbReference>
<dbReference type="Gene3D" id="3.30.565.10">
    <property type="entry name" value="Histidine kinase-like ATPase, C-terminal domain"/>
    <property type="match status" value="1"/>
</dbReference>